<organism evidence="3 4">
    <name type="scientific">Sitophilus oryzae</name>
    <name type="common">Rice weevil</name>
    <name type="synonym">Curculio oryzae</name>
    <dbReference type="NCBI Taxonomy" id="7048"/>
    <lineage>
        <taxon>Eukaryota</taxon>
        <taxon>Metazoa</taxon>
        <taxon>Ecdysozoa</taxon>
        <taxon>Arthropoda</taxon>
        <taxon>Hexapoda</taxon>
        <taxon>Insecta</taxon>
        <taxon>Pterygota</taxon>
        <taxon>Neoptera</taxon>
        <taxon>Endopterygota</taxon>
        <taxon>Coleoptera</taxon>
        <taxon>Polyphaga</taxon>
        <taxon>Cucujiformia</taxon>
        <taxon>Curculionidae</taxon>
        <taxon>Dryophthorinae</taxon>
        <taxon>Sitophilus</taxon>
    </lineage>
</organism>
<accession>A0A6J2XPZ4</accession>
<dbReference type="PANTHER" id="PTHR15437:SF6">
    <property type="entry name" value="TRANSCRIPTION TERMINATION FACTOR, MITOCHONDRIAL"/>
    <property type="match status" value="1"/>
</dbReference>
<dbReference type="AlphaFoldDB" id="A0A6J2XPZ4"/>
<dbReference type="RefSeq" id="XP_030753578.1">
    <property type="nucleotide sequence ID" value="XM_030897718.1"/>
</dbReference>
<dbReference type="GO" id="GO:0003676">
    <property type="term" value="F:nucleic acid binding"/>
    <property type="evidence" value="ECO:0007669"/>
    <property type="project" value="InterPro"/>
</dbReference>
<name>A0A6J2XPZ4_SITOR</name>
<evidence type="ECO:0000256" key="2">
    <source>
        <dbReference type="ARBA" id="ARBA00022946"/>
    </source>
</evidence>
<keyword evidence="3" id="KW-1185">Reference proteome</keyword>
<gene>
    <name evidence="4" type="primary">LOC115880502</name>
</gene>
<dbReference type="InterPro" id="IPR038538">
    <property type="entry name" value="MTERF_sf"/>
</dbReference>
<dbReference type="Proteomes" id="UP000504635">
    <property type="component" value="Unplaced"/>
</dbReference>
<evidence type="ECO:0000313" key="4">
    <source>
        <dbReference type="RefSeq" id="XP_030753578.1"/>
    </source>
</evidence>
<sequence length="185" mass="22113">MSHYTYSILLKLFQDFGFANEELLKDLWIFRYSADFILARCEMIRKYKIVNIRTWMIRCPEETLLKHIRREMENKDILGEYSVTEYLSNKLECSENVAKYLIRKHPQLQTRSILKLRETIDFLYKHGFTSTHICRVSKILLHSKKTTEKRIKSLATLGVKSVSLYILTKSQKQYEEHIDNLLKSK</sequence>
<dbReference type="PANTHER" id="PTHR15437">
    <property type="entry name" value="TRANSCRIPTION TERMINATION FACTOR, MITOCHONDRIAL"/>
    <property type="match status" value="1"/>
</dbReference>
<dbReference type="OrthoDB" id="75923at2759"/>
<evidence type="ECO:0000256" key="1">
    <source>
        <dbReference type="ARBA" id="ARBA00007692"/>
    </source>
</evidence>
<dbReference type="KEGG" id="soy:115880502"/>
<dbReference type="Gene3D" id="1.25.70.10">
    <property type="entry name" value="Transcription termination factor 3, mitochondrial"/>
    <property type="match status" value="1"/>
</dbReference>
<dbReference type="CTD" id="34837"/>
<dbReference type="InterPro" id="IPR003690">
    <property type="entry name" value="MTERF"/>
</dbReference>
<reference evidence="4" key="1">
    <citation type="submission" date="2025-08" db="UniProtKB">
        <authorList>
            <consortium name="RefSeq"/>
        </authorList>
    </citation>
    <scope>IDENTIFICATION</scope>
    <source>
        <tissue evidence="4">Gonads</tissue>
    </source>
</reference>
<evidence type="ECO:0000313" key="3">
    <source>
        <dbReference type="Proteomes" id="UP000504635"/>
    </source>
</evidence>
<proteinExistence type="inferred from homology"/>
<protein>
    <submittedName>
        <fullName evidence="4">Transcription termination factor, mitochondrial</fullName>
    </submittedName>
</protein>
<dbReference type="GO" id="GO:0005759">
    <property type="term" value="C:mitochondrial matrix"/>
    <property type="evidence" value="ECO:0007669"/>
    <property type="project" value="TreeGrafter"/>
</dbReference>
<dbReference type="SMART" id="SM00733">
    <property type="entry name" value="Mterf"/>
    <property type="match status" value="2"/>
</dbReference>
<dbReference type="InParanoid" id="A0A6J2XPZ4"/>
<dbReference type="GO" id="GO:0006393">
    <property type="term" value="P:termination of mitochondrial transcription"/>
    <property type="evidence" value="ECO:0007669"/>
    <property type="project" value="TreeGrafter"/>
</dbReference>
<comment type="similarity">
    <text evidence="1">Belongs to the mTERF family.</text>
</comment>
<dbReference type="GeneID" id="115880502"/>
<keyword evidence="2" id="KW-0809">Transit peptide</keyword>